<dbReference type="EMBL" id="EAAA01001031">
    <property type="status" value="NOT_ANNOTATED_CDS"/>
    <property type="molecule type" value="Genomic_DNA"/>
</dbReference>
<keyword evidence="1" id="KW-1133">Transmembrane helix</keyword>
<evidence type="ECO:0000256" key="1">
    <source>
        <dbReference type="SAM" id="Phobius"/>
    </source>
</evidence>
<dbReference type="GO" id="GO:0005886">
    <property type="term" value="C:plasma membrane"/>
    <property type="evidence" value="ECO:0000318"/>
    <property type="project" value="GO_Central"/>
</dbReference>
<reference evidence="3" key="1">
    <citation type="journal article" date="2002" name="Science">
        <title>The draft genome of Ciona intestinalis: insights into chordate and vertebrate origins.</title>
        <authorList>
            <person name="Dehal P."/>
            <person name="Satou Y."/>
            <person name="Campbell R.K."/>
            <person name="Chapman J."/>
            <person name="Degnan B."/>
            <person name="De Tomaso A."/>
            <person name="Davidson B."/>
            <person name="Di Gregorio A."/>
            <person name="Gelpke M."/>
            <person name="Goodstein D.M."/>
            <person name="Harafuji N."/>
            <person name="Hastings K.E."/>
            <person name="Ho I."/>
            <person name="Hotta K."/>
            <person name="Huang W."/>
            <person name="Kawashima T."/>
            <person name="Lemaire P."/>
            <person name="Martinez D."/>
            <person name="Meinertzhagen I.A."/>
            <person name="Necula S."/>
            <person name="Nonaka M."/>
            <person name="Putnam N."/>
            <person name="Rash S."/>
            <person name="Saiga H."/>
            <person name="Satake M."/>
            <person name="Terry A."/>
            <person name="Yamada L."/>
            <person name="Wang H.G."/>
            <person name="Awazu S."/>
            <person name="Azumi K."/>
            <person name="Boore J."/>
            <person name="Branno M."/>
            <person name="Chin-Bow S."/>
            <person name="DeSantis R."/>
            <person name="Doyle S."/>
            <person name="Francino P."/>
            <person name="Keys D.N."/>
            <person name="Haga S."/>
            <person name="Hayashi H."/>
            <person name="Hino K."/>
            <person name="Imai K.S."/>
            <person name="Inaba K."/>
            <person name="Kano S."/>
            <person name="Kobayashi K."/>
            <person name="Kobayashi M."/>
            <person name="Lee B.I."/>
            <person name="Makabe K.W."/>
            <person name="Manohar C."/>
            <person name="Matassi G."/>
            <person name="Medina M."/>
            <person name="Mochizuki Y."/>
            <person name="Mount S."/>
            <person name="Morishita T."/>
            <person name="Miura S."/>
            <person name="Nakayama A."/>
            <person name="Nishizaka S."/>
            <person name="Nomoto H."/>
            <person name="Ohta F."/>
            <person name="Oishi K."/>
            <person name="Rigoutsos I."/>
            <person name="Sano M."/>
            <person name="Sasaki A."/>
            <person name="Sasakura Y."/>
            <person name="Shoguchi E."/>
            <person name="Shin-i T."/>
            <person name="Spagnuolo A."/>
            <person name="Stainier D."/>
            <person name="Suzuki M.M."/>
            <person name="Tassy O."/>
            <person name="Takatori N."/>
            <person name="Tokuoka M."/>
            <person name="Yagi K."/>
            <person name="Yoshizaki F."/>
            <person name="Wada S."/>
            <person name="Zhang C."/>
            <person name="Hyatt P.D."/>
            <person name="Larimer F."/>
            <person name="Detter C."/>
            <person name="Doggett N."/>
            <person name="Glavina T."/>
            <person name="Hawkins T."/>
            <person name="Richardson P."/>
            <person name="Lucas S."/>
            <person name="Kohara Y."/>
            <person name="Levine M."/>
            <person name="Satoh N."/>
            <person name="Rokhsar D.S."/>
        </authorList>
    </citation>
    <scope>NUCLEOTIDE SEQUENCE [LARGE SCALE GENOMIC DNA]</scope>
</reference>
<dbReference type="InterPro" id="IPR008952">
    <property type="entry name" value="Tetraspanin_EC2_sf"/>
</dbReference>
<accession>F6SX21</accession>
<name>F6SX21_CIOIN</name>
<dbReference type="EMBL" id="EAAA01001032">
    <property type="status" value="NOT_ANNOTATED_CDS"/>
    <property type="molecule type" value="Genomic_DNA"/>
</dbReference>
<feature type="transmembrane region" description="Helical" evidence="1">
    <location>
        <begin position="68"/>
        <end position="90"/>
    </location>
</feature>
<dbReference type="Gene3D" id="1.10.1450.10">
    <property type="entry name" value="Tetraspanin"/>
    <property type="match status" value="1"/>
</dbReference>
<reference evidence="2" key="2">
    <citation type="journal article" date="2008" name="Genome Biol.">
        <title>Improved genome assembly and evidence-based global gene model set for the chordate Ciona intestinalis: new insight into intron and operon populations.</title>
        <authorList>
            <person name="Satou Y."/>
            <person name="Mineta K."/>
            <person name="Ogasawara M."/>
            <person name="Sasakura Y."/>
            <person name="Shoguchi E."/>
            <person name="Ueno K."/>
            <person name="Yamada L."/>
            <person name="Matsumoto J."/>
            <person name="Wasserscheid J."/>
            <person name="Dewar K."/>
            <person name="Wiley G.B."/>
            <person name="Macmil S.L."/>
            <person name="Roe B.A."/>
            <person name="Zeller R.W."/>
            <person name="Hastings K.E."/>
            <person name="Lemaire P."/>
            <person name="Lindquist E."/>
            <person name="Endo T."/>
            <person name="Hotta K."/>
            <person name="Inaba K."/>
        </authorList>
    </citation>
    <scope>NUCLEOTIDE SEQUENCE [LARGE SCALE GENOMIC DNA]</scope>
    <source>
        <strain evidence="2">wild type</strain>
    </source>
</reference>
<keyword evidence="1" id="KW-0472">Membrane</keyword>
<evidence type="ECO:0008006" key="4">
    <source>
        <dbReference type="Google" id="ProtNLM"/>
    </source>
</evidence>
<dbReference type="InParanoid" id="F6SX21"/>
<evidence type="ECO:0000313" key="2">
    <source>
        <dbReference type="Ensembl" id="ENSCINP00000002635.3"/>
    </source>
</evidence>
<dbReference type="Ensembl" id="ENSCINT00000002635.3">
    <property type="protein sequence ID" value="ENSCINP00000002635.3"/>
    <property type="gene ID" value="ENSCING00000001358.3"/>
</dbReference>
<dbReference type="EMBL" id="EAAA01001033">
    <property type="status" value="NOT_ANNOTATED_CDS"/>
    <property type="molecule type" value="Genomic_DNA"/>
</dbReference>
<dbReference type="HOGENOM" id="CLU_2215745_0_0_1"/>
<evidence type="ECO:0000313" key="3">
    <source>
        <dbReference type="Proteomes" id="UP000008144"/>
    </source>
</evidence>
<dbReference type="Proteomes" id="UP000008144">
    <property type="component" value="Chromosome 12"/>
</dbReference>
<keyword evidence="1" id="KW-0812">Transmembrane</keyword>
<reference evidence="2" key="4">
    <citation type="submission" date="2025-09" db="UniProtKB">
        <authorList>
            <consortium name="Ensembl"/>
        </authorList>
    </citation>
    <scope>IDENTIFICATION</scope>
</reference>
<dbReference type="SUPFAM" id="SSF48652">
    <property type="entry name" value="Tetraspanin"/>
    <property type="match status" value="1"/>
</dbReference>
<reference evidence="2" key="3">
    <citation type="submission" date="2025-08" db="UniProtKB">
        <authorList>
            <consortium name="Ensembl"/>
        </authorList>
    </citation>
    <scope>IDENTIFICATION</scope>
</reference>
<keyword evidence="3" id="KW-1185">Reference proteome</keyword>
<protein>
    <recommendedName>
        <fullName evidence="4">Tetraspanin</fullName>
    </recommendedName>
</protein>
<organism evidence="2 3">
    <name type="scientific">Ciona intestinalis</name>
    <name type="common">Transparent sea squirt</name>
    <name type="synonym">Ascidia intestinalis</name>
    <dbReference type="NCBI Taxonomy" id="7719"/>
    <lineage>
        <taxon>Eukaryota</taxon>
        <taxon>Metazoa</taxon>
        <taxon>Chordata</taxon>
        <taxon>Tunicata</taxon>
        <taxon>Ascidiacea</taxon>
        <taxon>Phlebobranchia</taxon>
        <taxon>Cionidae</taxon>
        <taxon>Ciona</taxon>
    </lineage>
</organism>
<sequence length="107" mass="11755">STVNKAIGSITLAYNNDTTSISAWNEINSRNTCCGVNGPEDWIAAGFAKPQCAGYTMGCFKAIMTSYFVMWTMSLLAQVFGLVIGVAKYLKHSWIFQQKSNKVQGKE</sequence>
<dbReference type="AlphaFoldDB" id="F6SX21"/>
<proteinExistence type="predicted"/>